<dbReference type="AlphaFoldDB" id="A0AAP2Z841"/>
<protein>
    <submittedName>
        <fullName evidence="1">Hsp20/alpha crystallin family protein</fullName>
    </submittedName>
</protein>
<comment type="caution">
    <text evidence="1">The sequence shown here is derived from an EMBL/GenBank/DDBJ whole genome shotgun (WGS) entry which is preliminary data.</text>
</comment>
<gene>
    <name evidence="1" type="ORF">OB919_10635</name>
</gene>
<dbReference type="EMBL" id="JAOPJZ010000007">
    <property type="protein sequence ID" value="MCU4752437.1"/>
    <property type="molecule type" value="Genomic_DNA"/>
</dbReference>
<keyword evidence="2" id="KW-1185">Reference proteome</keyword>
<organism evidence="1 2">
    <name type="scientific">Natronosalvus hydrolyticus</name>
    <dbReference type="NCBI Taxonomy" id="2979988"/>
    <lineage>
        <taxon>Archaea</taxon>
        <taxon>Methanobacteriati</taxon>
        <taxon>Methanobacteriota</taxon>
        <taxon>Stenosarchaea group</taxon>
        <taxon>Halobacteria</taxon>
        <taxon>Halobacteriales</taxon>
        <taxon>Natrialbaceae</taxon>
        <taxon>Natronosalvus</taxon>
    </lineage>
</organism>
<dbReference type="CDD" id="cd00298">
    <property type="entry name" value="ACD_sHsps_p23-like"/>
    <property type="match status" value="1"/>
</dbReference>
<proteinExistence type="predicted"/>
<accession>A0AAP2Z841</accession>
<sequence length="94" mass="10441">MPSTAPQTFSLPTRVVHEPEADRFSVVVETRGATLEDITVAVGSQTIRLEVDGLMQHVDEFVPPSPERSFGDDRQAHYHNGILTISVETVPRRD</sequence>
<evidence type="ECO:0000313" key="2">
    <source>
        <dbReference type="Proteomes" id="UP001321047"/>
    </source>
</evidence>
<evidence type="ECO:0000313" key="1">
    <source>
        <dbReference type="EMBL" id="MCU4752437.1"/>
    </source>
</evidence>
<name>A0AAP2Z841_9EURY</name>
<dbReference type="RefSeq" id="WP_342808779.1">
    <property type="nucleotide sequence ID" value="NZ_JAOPJZ010000007.1"/>
</dbReference>
<reference evidence="1 2" key="1">
    <citation type="submission" date="2022-09" db="EMBL/GenBank/DDBJ databases">
        <title>Enrichment on poylsaccharides allowed isolation of novel metabolic and taxonomic groups of Haloarchaea.</title>
        <authorList>
            <person name="Sorokin D.Y."/>
            <person name="Elcheninov A.G."/>
            <person name="Khizhniak T.V."/>
            <person name="Kolganova T.V."/>
            <person name="Kublanov I.V."/>
        </authorList>
    </citation>
    <scope>NUCLEOTIDE SEQUENCE [LARGE SCALE GENOMIC DNA]</scope>
    <source>
        <strain evidence="1 2">AArc-curdl1</strain>
    </source>
</reference>
<dbReference type="Proteomes" id="UP001321047">
    <property type="component" value="Unassembled WGS sequence"/>
</dbReference>